<proteinExistence type="predicted"/>
<name>A0A9D1YZX3_9BACT</name>
<comment type="caution">
    <text evidence="2">The sequence shown here is derived from an EMBL/GenBank/DDBJ whole genome shotgun (WGS) entry which is preliminary data.</text>
</comment>
<dbReference type="Pfam" id="PF20264">
    <property type="entry name" value="DUF4784_N"/>
    <property type="match status" value="1"/>
</dbReference>
<organism evidence="2 3">
    <name type="scientific">Candidatus Alistipes intestinigallinarum</name>
    <dbReference type="NCBI Taxonomy" id="2838440"/>
    <lineage>
        <taxon>Bacteria</taxon>
        <taxon>Pseudomonadati</taxon>
        <taxon>Bacteroidota</taxon>
        <taxon>Bacteroidia</taxon>
        <taxon>Bacteroidales</taxon>
        <taxon>Rikenellaceae</taxon>
        <taxon>Alistipes</taxon>
    </lineage>
</organism>
<dbReference type="Gene3D" id="2.60.40.3920">
    <property type="match status" value="1"/>
</dbReference>
<evidence type="ECO:0000313" key="3">
    <source>
        <dbReference type="Proteomes" id="UP000886844"/>
    </source>
</evidence>
<dbReference type="InterPro" id="IPR046546">
    <property type="entry name" value="DUF4784_N"/>
</dbReference>
<evidence type="ECO:0000259" key="1">
    <source>
        <dbReference type="Pfam" id="PF20264"/>
    </source>
</evidence>
<dbReference type="PROSITE" id="PS51257">
    <property type="entry name" value="PROKAR_LIPOPROTEIN"/>
    <property type="match status" value="1"/>
</dbReference>
<dbReference type="EMBL" id="DXDA01000018">
    <property type="protein sequence ID" value="HIY68160.1"/>
    <property type="molecule type" value="Genomic_DNA"/>
</dbReference>
<sequence>MRRICAVLFVCLFVSGCGLKVERPKEILVTDITMPADGEFVPGDRVTVTASGFESGDEIWFEIAWTGGSEEFAPEGWAKGIRGIVTERTAGSITFLAPGHYPPSTVGVQLFRGGIFQTLGTIRVSDGVQHEPFLYTLTPTAAGGTSVARSPMYGSADMREEVLTTDLMLDYAVGRIGTGTTCGMADGRLVDLDLVIRHTQESGDGALLAGSISASAVMALYGRDDRLYLSSGTSQPYSWQLPEGVTVDQIVRQPFAYAFQALLLTVRNDDDTFSPLVLPLSGSTARLGAAVASEYLLPYWTLKPSADDPARMERVGGYGVLQGSLTWFLPLDPATLTLNPSAEPDFVVEGRVLSMTQCVVAEENSSGEESAGKPEPEVRVGVLSEVEGRREVWIYNPATHSGTMVLSDADLSGVTGIFLAQ</sequence>
<reference evidence="2" key="1">
    <citation type="journal article" date="2021" name="PeerJ">
        <title>Extensive microbial diversity within the chicken gut microbiome revealed by metagenomics and culture.</title>
        <authorList>
            <person name="Gilroy R."/>
            <person name="Ravi A."/>
            <person name="Getino M."/>
            <person name="Pursley I."/>
            <person name="Horton D.L."/>
            <person name="Alikhan N.F."/>
            <person name="Baker D."/>
            <person name="Gharbi K."/>
            <person name="Hall N."/>
            <person name="Watson M."/>
            <person name="Adriaenssens E.M."/>
            <person name="Foster-Nyarko E."/>
            <person name="Jarju S."/>
            <person name="Secka A."/>
            <person name="Antonio M."/>
            <person name="Oren A."/>
            <person name="Chaudhuri R.R."/>
            <person name="La Ragione R."/>
            <person name="Hildebrand F."/>
            <person name="Pallen M.J."/>
        </authorList>
    </citation>
    <scope>NUCLEOTIDE SEQUENCE</scope>
    <source>
        <strain evidence="2">5134</strain>
    </source>
</reference>
<feature type="domain" description="DUF4784" evidence="1">
    <location>
        <begin position="27"/>
        <end position="128"/>
    </location>
</feature>
<reference evidence="2" key="2">
    <citation type="submission" date="2021-04" db="EMBL/GenBank/DDBJ databases">
        <authorList>
            <person name="Gilroy R."/>
        </authorList>
    </citation>
    <scope>NUCLEOTIDE SEQUENCE</scope>
    <source>
        <strain evidence="2">5134</strain>
    </source>
</reference>
<gene>
    <name evidence="2" type="ORF">H9828_01940</name>
</gene>
<accession>A0A9D1YZX3</accession>
<dbReference type="Proteomes" id="UP000886844">
    <property type="component" value="Unassembled WGS sequence"/>
</dbReference>
<protein>
    <submittedName>
        <fullName evidence="2">DUF4784 domain-containing protein</fullName>
    </submittedName>
</protein>
<dbReference type="AlphaFoldDB" id="A0A9D1YZX3"/>
<evidence type="ECO:0000313" key="2">
    <source>
        <dbReference type="EMBL" id="HIY68160.1"/>
    </source>
</evidence>